<evidence type="ECO:0000313" key="3">
    <source>
        <dbReference type="EMBL" id="QDU85609.1"/>
    </source>
</evidence>
<feature type="chain" id="PRO_5021756512" evidence="2">
    <location>
        <begin position="22"/>
        <end position="124"/>
    </location>
</feature>
<name>A0A518D2D0_9BACT</name>
<dbReference type="AlphaFoldDB" id="A0A518D2D0"/>
<feature type="coiled-coil region" evidence="1">
    <location>
        <begin position="63"/>
        <end position="97"/>
    </location>
</feature>
<keyword evidence="2" id="KW-0732">Signal</keyword>
<evidence type="ECO:0000256" key="2">
    <source>
        <dbReference type="SAM" id="SignalP"/>
    </source>
</evidence>
<organism evidence="3 4">
    <name type="scientific">Rohdeia mirabilis</name>
    <dbReference type="NCBI Taxonomy" id="2528008"/>
    <lineage>
        <taxon>Bacteria</taxon>
        <taxon>Pseudomonadati</taxon>
        <taxon>Planctomycetota</taxon>
        <taxon>Planctomycetia</taxon>
        <taxon>Planctomycetia incertae sedis</taxon>
        <taxon>Rohdeia</taxon>
    </lineage>
</organism>
<keyword evidence="1" id="KW-0175">Coiled coil</keyword>
<feature type="signal peptide" evidence="2">
    <location>
        <begin position="1"/>
        <end position="21"/>
    </location>
</feature>
<reference evidence="3 4" key="1">
    <citation type="submission" date="2019-02" db="EMBL/GenBank/DDBJ databases">
        <title>Deep-cultivation of Planctomycetes and their phenomic and genomic characterization uncovers novel biology.</title>
        <authorList>
            <person name="Wiegand S."/>
            <person name="Jogler M."/>
            <person name="Boedeker C."/>
            <person name="Pinto D."/>
            <person name="Vollmers J."/>
            <person name="Rivas-Marin E."/>
            <person name="Kohn T."/>
            <person name="Peeters S.H."/>
            <person name="Heuer A."/>
            <person name="Rast P."/>
            <person name="Oberbeckmann S."/>
            <person name="Bunk B."/>
            <person name="Jeske O."/>
            <person name="Meyerdierks A."/>
            <person name="Storesund J.E."/>
            <person name="Kallscheuer N."/>
            <person name="Luecker S."/>
            <person name="Lage O.M."/>
            <person name="Pohl T."/>
            <person name="Merkel B.J."/>
            <person name="Hornburger P."/>
            <person name="Mueller R.-W."/>
            <person name="Bruemmer F."/>
            <person name="Labrenz M."/>
            <person name="Spormann A.M."/>
            <person name="Op den Camp H."/>
            <person name="Overmann J."/>
            <person name="Amann R."/>
            <person name="Jetten M.S.M."/>
            <person name="Mascher T."/>
            <person name="Medema M.H."/>
            <person name="Devos D.P."/>
            <person name="Kaster A.-K."/>
            <person name="Ovreas L."/>
            <person name="Rohde M."/>
            <person name="Galperin M.Y."/>
            <person name="Jogler C."/>
        </authorList>
    </citation>
    <scope>NUCLEOTIDE SEQUENCE [LARGE SCALE GENOMIC DNA]</scope>
    <source>
        <strain evidence="3 4">Pla163</strain>
    </source>
</reference>
<dbReference type="RefSeq" id="WP_419185926.1">
    <property type="nucleotide sequence ID" value="NZ_CP036290.1"/>
</dbReference>
<sequence precursor="true">MRTFASLLAVAALLVFLPACRTTTENDRVEYATTNFEALVDGASDELGLATRLLEDAPESAERDALALEIDAALRLVEELRGELERANATGRTEEMQNLTRPVIVLVQTASLLAERAGRLGADA</sequence>
<gene>
    <name evidence="3" type="ORF">Pla163_27410</name>
</gene>
<evidence type="ECO:0000313" key="4">
    <source>
        <dbReference type="Proteomes" id="UP000319342"/>
    </source>
</evidence>
<keyword evidence="4" id="KW-1185">Reference proteome</keyword>
<proteinExistence type="predicted"/>
<dbReference type="Proteomes" id="UP000319342">
    <property type="component" value="Chromosome"/>
</dbReference>
<evidence type="ECO:0000256" key="1">
    <source>
        <dbReference type="SAM" id="Coils"/>
    </source>
</evidence>
<protein>
    <submittedName>
        <fullName evidence="3">Uncharacterized protein</fullName>
    </submittedName>
</protein>
<accession>A0A518D2D0</accession>
<dbReference type="EMBL" id="CP036290">
    <property type="protein sequence ID" value="QDU85609.1"/>
    <property type="molecule type" value="Genomic_DNA"/>
</dbReference>